<gene>
    <name evidence="1" type="ORF">D917_08731</name>
</gene>
<dbReference type="EMBL" id="LVZM01011192">
    <property type="protein sequence ID" value="OUC44957.1"/>
    <property type="molecule type" value="Genomic_DNA"/>
</dbReference>
<name>A0A1Y3EME3_9BILA</name>
<reference evidence="1 2" key="1">
    <citation type="submission" date="2015-04" db="EMBL/GenBank/DDBJ databases">
        <title>Draft genome of the roundworm Trichinella nativa.</title>
        <authorList>
            <person name="Mitreva M."/>
        </authorList>
    </citation>
    <scope>NUCLEOTIDE SEQUENCE [LARGE SCALE GENOMIC DNA]</scope>
    <source>
        <strain evidence="1 2">ISS45</strain>
    </source>
</reference>
<evidence type="ECO:0000313" key="1">
    <source>
        <dbReference type="EMBL" id="OUC44957.1"/>
    </source>
</evidence>
<accession>A0A1Y3EME3</accession>
<comment type="caution">
    <text evidence="1">The sequence shown here is derived from an EMBL/GenBank/DDBJ whole genome shotgun (WGS) entry which is preliminary data.</text>
</comment>
<sequence>MVNERLPYDLRANFARLMLHLHVITDLQEVMPVRYARLWKEIPETVSVEKYTNEEIYSFNQKQRRLFARSRFTGLLTYVEEYLRHVKTAKFSHKAQNVFTLEV</sequence>
<protein>
    <submittedName>
        <fullName evidence="1">Uncharacterized protein</fullName>
    </submittedName>
</protein>
<dbReference type="Proteomes" id="UP000243006">
    <property type="component" value="Unassembled WGS sequence"/>
</dbReference>
<evidence type="ECO:0000313" key="2">
    <source>
        <dbReference type="Proteomes" id="UP000243006"/>
    </source>
</evidence>
<feature type="non-terminal residue" evidence="1">
    <location>
        <position position="103"/>
    </location>
</feature>
<organism evidence="1 2">
    <name type="scientific">Trichinella nativa</name>
    <dbReference type="NCBI Taxonomy" id="6335"/>
    <lineage>
        <taxon>Eukaryota</taxon>
        <taxon>Metazoa</taxon>
        <taxon>Ecdysozoa</taxon>
        <taxon>Nematoda</taxon>
        <taxon>Enoplea</taxon>
        <taxon>Dorylaimia</taxon>
        <taxon>Trichinellida</taxon>
        <taxon>Trichinellidae</taxon>
        <taxon>Trichinella</taxon>
    </lineage>
</organism>
<dbReference type="AlphaFoldDB" id="A0A1Y3EME3"/>
<proteinExistence type="predicted"/>